<protein>
    <submittedName>
        <fullName evidence="1">Glycosyltransferase</fullName>
        <ecNumber evidence="1">2.4.-.-</ecNumber>
    </submittedName>
</protein>
<reference evidence="2" key="1">
    <citation type="submission" date="2023-07" db="EMBL/GenBank/DDBJ databases">
        <title>Conexibacter stalactiti sp. nov., isolated from stalactites in a lava cave and emended description of the genus Conexibacter.</title>
        <authorList>
            <person name="Lee S.D."/>
        </authorList>
    </citation>
    <scope>NUCLEOTIDE SEQUENCE [LARGE SCALE GENOMIC DNA]</scope>
    <source>
        <strain evidence="2">KCTC 39840</strain>
    </source>
</reference>
<dbReference type="Gene3D" id="3.40.50.2000">
    <property type="entry name" value="Glycogen Phosphorylase B"/>
    <property type="match status" value="1"/>
</dbReference>
<comment type="caution">
    <text evidence="1">The sequence shown here is derived from an EMBL/GenBank/DDBJ whole genome shotgun (WGS) entry which is preliminary data.</text>
</comment>
<dbReference type="GO" id="GO:0016757">
    <property type="term" value="F:glycosyltransferase activity"/>
    <property type="evidence" value="ECO:0007669"/>
    <property type="project" value="UniProtKB-KW"/>
</dbReference>
<dbReference type="EC" id="2.4.-.-" evidence="1"/>
<sequence length="344" mass="37912">MRIGILTSLTVANSAYRAFPLAELTGRGHELILADADRRLDGQPLLACDVVHVYRQSDPPIRRLVRQLHDAGVGVVWDVDDDLTAEPEEVEGSWSKRGTKLQRMLSDVLAVARAADVMTTTTGAIATTYRRHGVDPVRVVENYLPTLYATPTARPHDGVTIGWVAANEHSHDLRHLGIKPMLERVLEANPDARVHCIGIDLGLDSDRYRRDVVVEYSALGARVAEFDVGIAPLDDIPFNRARSNVKVKEYAAAGVPWLASPIGPYANLGEKQGGRLVPDDGWEAALTRLVRKDRERRKLAKRALEWGASQRAARNLGAWEAVLEEAVQRARLRSSEPRGLTAAL</sequence>
<keyword evidence="1" id="KW-0808">Transferase</keyword>
<gene>
    <name evidence="1" type="ORF">R7226_14260</name>
</gene>
<evidence type="ECO:0000313" key="1">
    <source>
        <dbReference type="EMBL" id="MDW5595509.1"/>
    </source>
</evidence>
<proteinExistence type="predicted"/>
<evidence type="ECO:0000313" key="2">
    <source>
        <dbReference type="Proteomes" id="UP001284601"/>
    </source>
</evidence>
<dbReference type="Proteomes" id="UP001284601">
    <property type="component" value="Unassembled WGS sequence"/>
</dbReference>
<dbReference type="EMBL" id="JAWSTH010000034">
    <property type="protein sequence ID" value="MDW5595509.1"/>
    <property type="molecule type" value="Genomic_DNA"/>
</dbReference>
<dbReference type="SUPFAM" id="SSF53756">
    <property type="entry name" value="UDP-Glycosyltransferase/glycogen phosphorylase"/>
    <property type="match status" value="1"/>
</dbReference>
<name>A0ABU4HQK8_9ACTN</name>
<keyword evidence="2" id="KW-1185">Reference proteome</keyword>
<organism evidence="1 2">
    <name type="scientific">Conexibacter stalactiti</name>
    <dbReference type="NCBI Taxonomy" id="1940611"/>
    <lineage>
        <taxon>Bacteria</taxon>
        <taxon>Bacillati</taxon>
        <taxon>Actinomycetota</taxon>
        <taxon>Thermoleophilia</taxon>
        <taxon>Solirubrobacterales</taxon>
        <taxon>Conexibacteraceae</taxon>
        <taxon>Conexibacter</taxon>
    </lineage>
</organism>
<keyword evidence="1" id="KW-0328">Glycosyltransferase</keyword>
<accession>A0ABU4HQK8</accession>
<dbReference type="RefSeq" id="WP_318597845.1">
    <property type="nucleotide sequence ID" value="NZ_JAWSTH010000034.1"/>
</dbReference>